<gene>
    <name evidence="1" type="ORF">GCM10023165_12040</name>
</gene>
<evidence type="ECO:0000313" key="1">
    <source>
        <dbReference type="EMBL" id="GAA4335519.1"/>
    </source>
</evidence>
<reference evidence="2" key="1">
    <citation type="journal article" date="2019" name="Int. J. Syst. Evol. Microbiol.">
        <title>The Global Catalogue of Microorganisms (GCM) 10K type strain sequencing project: providing services to taxonomists for standard genome sequencing and annotation.</title>
        <authorList>
            <consortium name="The Broad Institute Genomics Platform"/>
            <consortium name="The Broad Institute Genome Sequencing Center for Infectious Disease"/>
            <person name="Wu L."/>
            <person name="Ma J."/>
        </authorList>
    </citation>
    <scope>NUCLEOTIDE SEQUENCE [LARGE SCALE GENOMIC DNA]</scope>
    <source>
        <strain evidence="2">JCM 17804</strain>
    </source>
</reference>
<dbReference type="Proteomes" id="UP001500975">
    <property type="component" value="Unassembled WGS sequence"/>
</dbReference>
<organism evidence="1 2">
    <name type="scientific">Variovorax defluvii</name>
    <dbReference type="NCBI Taxonomy" id="913761"/>
    <lineage>
        <taxon>Bacteria</taxon>
        <taxon>Pseudomonadati</taxon>
        <taxon>Pseudomonadota</taxon>
        <taxon>Betaproteobacteria</taxon>
        <taxon>Burkholderiales</taxon>
        <taxon>Comamonadaceae</taxon>
        <taxon>Variovorax</taxon>
    </lineage>
</organism>
<sequence length="79" mass="8723">MTPSDEAELERLRLALASSHGAAAAWREQLIESLGDHMCGSGCGPTPEDIRGLLCLEQAEQQALERYARFLLQIARRVD</sequence>
<protein>
    <submittedName>
        <fullName evidence="1">Uncharacterized protein</fullName>
    </submittedName>
</protein>
<dbReference type="EMBL" id="BAABGJ010000009">
    <property type="protein sequence ID" value="GAA4335519.1"/>
    <property type="molecule type" value="Genomic_DNA"/>
</dbReference>
<comment type="caution">
    <text evidence="1">The sequence shown here is derived from an EMBL/GenBank/DDBJ whole genome shotgun (WGS) entry which is preliminary data.</text>
</comment>
<accession>A0ABP8H8A5</accession>
<evidence type="ECO:0000313" key="2">
    <source>
        <dbReference type="Proteomes" id="UP001500975"/>
    </source>
</evidence>
<keyword evidence="2" id="KW-1185">Reference proteome</keyword>
<dbReference type="RefSeq" id="WP_345536551.1">
    <property type="nucleotide sequence ID" value="NZ_BAABGJ010000009.1"/>
</dbReference>
<proteinExistence type="predicted"/>
<name>A0ABP8H8A5_9BURK</name>